<reference evidence="3" key="2">
    <citation type="journal article" date="2016" name="Genome Announc.">
        <title>Draft Genome Sequences of Two Novel Amoeba-Resistant Intranuclear Bacteria, 'Candidatus Berkiella cookevillensis' and 'Candidatus Berkiella aquae'.</title>
        <authorList>
            <person name="Mehari Y.T."/>
            <person name="Arivett B.A."/>
            <person name="Farone A.L."/>
            <person name="Gunderson J.H."/>
            <person name="Farone M.B."/>
        </authorList>
    </citation>
    <scope>NUCLEOTIDE SEQUENCE</scope>
    <source>
        <strain evidence="3">CC99</strain>
    </source>
</reference>
<name>A0A0Q9YLD0_9GAMM</name>
<dbReference type="RefSeq" id="WP_057625140.1">
    <property type="nucleotide sequence ID" value="NZ_LKHV02000001.1"/>
</dbReference>
<dbReference type="GO" id="GO:0003677">
    <property type="term" value="F:DNA binding"/>
    <property type="evidence" value="ECO:0007669"/>
    <property type="project" value="UniProtKB-KW"/>
</dbReference>
<dbReference type="Proteomes" id="UP000051494">
    <property type="component" value="Unassembled WGS sequence"/>
</dbReference>
<evidence type="ECO:0000313" key="4">
    <source>
        <dbReference type="Proteomes" id="UP000051494"/>
    </source>
</evidence>
<accession>A0A0Q9YLD0</accession>
<gene>
    <name evidence="3" type="ORF">CC99x_011530</name>
    <name evidence="2" type="ORF">CC99x_02037</name>
</gene>
<dbReference type="AlphaFoldDB" id="A0A0Q9YLD0"/>
<comment type="caution">
    <text evidence="2">The sequence shown here is derived from an EMBL/GenBank/DDBJ whole genome shotgun (WGS) entry which is preliminary data.</text>
</comment>
<organism evidence="2">
    <name type="scientific">Candidatus Berkiella cookevillensis</name>
    <dbReference type="NCBI Taxonomy" id="437022"/>
    <lineage>
        <taxon>Bacteria</taxon>
        <taxon>Pseudomonadati</taxon>
        <taxon>Pseudomonadota</taxon>
        <taxon>Gammaproteobacteria</taxon>
        <taxon>Candidatus Berkiellales</taxon>
        <taxon>Candidatus Berkiellaceae</taxon>
        <taxon>Candidatus Berkiella</taxon>
    </lineage>
</organism>
<dbReference type="EMBL" id="LKHV02000001">
    <property type="protein sequence ID" value="MCS5709526.1"/>
    <property type="molecule type" value="Genomic_DNA"/>
</dbReference>
<keyword evidence="3" id="KW-0238">DNA-binding</keyword>
<dbReference type="InterPro" id="IPR044922">
    <property type="entry name" value="DUF2063_N_sf"/>
</dbReference>
<reference evidence="2" key="1">
    <citation type="submission" date="2015-09" db="EMBL/GenBank/DDBJ databases">
        <title>Draft Genome Sequences of Two Novel Amoeba-resistant Intranuclear Bacteria, Candidatus Berkiella cookevillensis and Candidatus Berkiella aquae.</title>
        <authorList>
            <person name="Mehari Y.T."/>
            <person name="Arivett B.A."/>
            <person name="Farone A.L."/>
            <person name="Gunderson J.H."/>
            <person name="Farone M.B."/>
        </authorList>
    </citation>
    <scope>NUCLEOTIDE SEQUENCE [LARGE SCALE GENOMIC DNA]</scope>
    <source>
        <strain evidence="2">CC99</strain>
    </source>
</reference>
<dbReference type="EMBL" id="LKHV01000012">
    <property type="protein sequence ID" value="KRG17742.1"/>
    <property type="molecule type" value="Genomic_DNA"/>
</dbReference>
<evidence type="ECO:0000313" key="2">
    <source>
        <dbReference type="EMBL" id="KRG17742.1"/>
    </source>
</evidence>
<proteinExistence type="predicted"/>
<reference evidence="3" key="3">
    <citation type="submission" date="2021-06" db="EMBL/GenBank/DDBJ databases">
        <title>Genomic Description and Analysis of Intracellular Bacteria, Candidatus Berkiella cookevillensis and Candidatus Berkiella aquae.</title>
        <authorList>
            <person name="Kidane D.T."/>
            <person name="Mehari Y.T."/>
            <person name="Rice F.C."/>
            <person name="Arivett B.A."/>
            <person name="Farone A.L."/>
            <person name="Berk S.G."/>
            <person name="Farone M.B."/>
        </authorList>
    </citation>
    <scope>NUCLEOTIDE SEQUENCE</scope>
    <source>
        <strain evidence="3">CC99</strain>
    </source>
</reference>
<protein>
    <submittedName>
        <fullName evidence="3">DNA-binding domain-containing protein</fullName>
    </submittedName>
</protein>
<sequence>MELNELQAAFLSEVREAKSDDALKAHVKNRGCLSWQQRIAIYRDSFKGNLIACLKAAYPVCLRLVGEEYFSALALRYIAIYEHRQPSLVCYGDQFADFLAHFEPVQRVLPYLSDVARLEWAYHLALDSPEYDTLNCRALSQVSDAEHMRLIFMLPPASTLLYSDFPIYMIWKMNQPESTLQSEISLASEPQLLFVFRYDWHVYIEHLSTNEFEMLTQIQQGRCFADICEYLLQKDSAIDMNAIFATCVGRKWLTGFRLSP</sequence>
<keyword evidence="4" id="KW-1185">Reference proteome</keyword>
<feature type="domain" description="Putative DNA-binding" evidence="1">
    <location>
        <begin position="5"/>
        <end position="99"/>
    </location>
</feature>
<evidence type="ECO:0000313" key="3">
    <source>
        <dbReference type="EMBL" id="MCS5709526.1"/>
    </source>
</evidence>
<dbReference type="InterPro" id="IPR018640">
    <property type="entry name" value="DUF2063"/>
</dbReference>
<evidence type="ECO:0000259" key="1">
    <source>
        <dbReference type="Pfam" id="PF09836"/>
    </source>
</evidence>
<dbReference type="Gene3D" id="1.10.150.690">
    <property type="entry name" value="DUF2063"/>
    <property type="match status" value="1"/>
</dbReference>
<dbReference type="STRING" id="437022.CC99x_02037"/>
<dbReference type="Pfam" id="PF09836">
    <property type="entry name" value="DUF2063"/>
    <property type="match status" value="1"/>
</dbReference>
<dbReference type="OrthoDB" id="4146344at2"/>